<accession>A0ABX1SJJ2</accession>
<dbReference type="Proteomes" id="UP000820669">
    <property type="component" value="Unassembled WGS sequence"/>
</dbReference>
<comment type="caution">
    <text evidence="5">The sequence shown here is derived from an EMBL/GenBank/DDBJ whole genome shotgun (WGS) entry which is preliminary data.</text>
</comment>
<dbReference type="RefSeq" id="WP_169384137.1">
    <property type="nucleotide sequence ID" value="NZ_JAAXLA010000062.1"/>
</dbReference>
<protein>
    <submittedName>
        <fullName evidence="5">Aminotransferase class III-fold pyridoxal phosphate-dependent enzyme</fullName>
    </submittedName>
</protein>
<dbReference type="GO" id="GO:0008483">
    <property type="term" value="F:transaminase activity"/>
    <property type="evidence" value="ECO:0007669"/>
    <property type="project" value="UniProtKB-KW"/>
</dbReference>
<dbReference type="EMBL" id="JAAXLA010000062">
    <property type="protein sequence ID" value="NMI00669.1"/>
    <property type="molecule type" value="Genomic_DNA"/>
</dbReference>
<dbReference type="InterPro" id="IPR015421">
    <property type="entry name" value="PyrdxlP-dep_Trfase_major"/>
</dbReference>
<proteinExistence type="inferred from homology"/>
<evidence type="ECO:0000313" key="6">
    <source>
        <dbReference type="Proteomes" id="UP000820669"/>
    </source>
</evidence>
<dbReference type="InterPro" id="IPR015424">
    <property type="entry name" value="PyrdxlP-dep_Trfase"/>
</dbReference>
<dbReference type="PANTHER" id="PTHR11986:SF58">
    <property type="entry name" value="LEUCINE_METHIONINE RACEMASE"/>
    <property type="match status" value="1"/>
</dbReference>
<dbReference type="InterPro" id="IPR015422">
    <property type="entry name" value="PyrdxlP-dep_Trfase_small"/>
</dbReference>
<evidence type="ECO:0000256" key="1">
    <source>
        <dbReference type="ARBA" id="ARBA00001933"/>
    </source>
</evidence>
<dbReference type="PROSITE" id="PS00600">
    <property type="entry name" value="AA_TRANSFER_CLASS_3"/>
    <property type="match status" value="1"/>
</dbReference>
<dbReference type="InterPro" id="IPR005814">
    <property type="entry name" value="Aminotrans_3"/>
</dbReference>
<gene>
    <name evidence="5" type="ORF">HF526_25670</name>
</gene>
<dbReference type="Gene3D" id="3.40.640.10">
    <property type="entry name" value="Type I PLP-dependent aspartate aminotransferase-like (Major domain)"/>
    <property type="match status" value="1"/>
</dbReference>
<organism evidence="5 6">
    <name type="scientific">Pseudonocardia acidicola</name>
    <dbReference type="NCBI Taxonomy" id="2724939"/>
    <lineage>
        <taxon>Bacteria</taxon>
        <taxon>Bacillati</taxon>
        <taxon>Actinomycetota</taxon>
        <taxon>Actinomycetes</taxon>
        <taxon>Pseudonocardiales</taxon>
        <taxon>Pseudonocardiaceae</taxon>
        <taxon>Pseudonocardia</taxon>
    </lineage>
</organism>
<evidence type="ECO:0000256" key="4">
    <source>
        <dbReference type="RuleBase" id="RU003560"/>
    </source>
</evidence>
<keyword evidence="6" id="KW-1185">Reference proteome</keyword>
<evidence type="ECO:0000256" key="2">
    <source>
        <dbReference type="ARBA" id="ARBA00008954"/>
    </source>
</evidence>
<reference evidence="5 6" key="1">
    <citation type="submission" date="2020-04" db="EMBL/GenBank/DDBJ databases">
        <authorList>
            <person name="Klaysubun C."/>
            <person name="Duangmal K."/>
            <person name="Lipun K."/>
        </authorList>
    </citation>
    <scope>NUCLEOTIDE SEQUENCE [LARGE SCALE GENOMIC DNA]</scope>
    <source>
        <strain evidence="5 6">K10HN5</strain>
    </source>
</reference>
<dbReference type="Pfam" id="PF00202">
    <property type="entry name" value="Aminotran_3"/>
    <property type="match status" value="1"/>
</dbReference>
<dbReference type="Gene3D" id="3.90.1150.10">
    <property type="entry name" value="Aspartate Aminotransferase, domain 1"/>
    <property type="match status" value="1"/>
</dbReference>
<dbReference type="CDD" id="cd00610">
    <property type="entry name" value="OAT_like"/>
    <property type="match status" value="1"/>
</dbReference>
<dbReference type="InterPro" id="IPR049704">
    <property type="entry name" value="Aminotrans_3_PPA_site"/>
</dbReference>
<evidence type="ECO:0000256" key="3">
    <source>
        <dbReference type="ARBA" id="ARBA00022898"/>
    </source>
</evidence>
<dbReference type="InterPro" id="IPR050103">
    <property type="entry name" value="Class-III_PLP-dep_AT"/>
</dbReference>
<dbReference type="SUPFAM" id="SSF53383">
    <property type="entry name" value="PLP-dependent transferases"/>
    <property type="match status" value="1"/>
</dbReference>
<name>A0ABX1SJJ2_9PSEU</name>
<dbReference type="PIRSF" id="PIRSF000521">
    <property type="entry name" value="Transaminase_4ab_Lys_Orn"/>
    <property type="match status" value="1"/>
</dbReference>
<dbReference type="PANTHER" id="PTHR11986">
    <property type="entry name" value="AMINOTRANSFERASE CLASS III"/>
    <property type="match status" value="1"/>
</dbReference>
<keyword evidence="5" id="KW-0032">Aminotransferase</keyword>
<evidence type="ECO:0000313" key="5">
    <source>
        <dbReference type="EMBL" id="NMI00669.1"/>
    </source>
</evidence>
<comment type="similarity">
    <text evidence="2 4">Belongs to the class-III pyridoxal-phosphate-dependent aminotransferase family.</text>
</comment>
<comment type="cofactor">
    <cofactor evidence="1">
        <name>pyridoxal 5'-phosphate</name>
        <dbReference type="ChEBI" id="CHEBI:597326"/>
    </cofactor>
</comment>
<keyword evidence="5" id="KW-0808">Transferase</keyword>
<sequence>MAQLSPVLKQATPVLVARGEGVYLYDTEGHRHLDFTAGIGVTSTGHCHPTVVAAAQEQVGTLIHGQYTTVMHQPLLRLTERLGDVLPAGMDSVFYLNSGSEAVEASVRLARHATGRQLIVAFDGGFHGRTMGAAALTTSGAKIRAGIGPMMGGVAFAPFPYAFRYGWTEEEAVRFALAELDRLLVTTAPASDVAAMLIEPVLGEGGYVPAPPAFLAGLRERADAHGILLIADEVQTGFGRTGRFWGHQHAAGVTPDILITAKGLASGFPLSAIAAPAALMARARPGSQGGTYGGNAVACAAALATLDVIEGENLVANAAAQGLRLLEGLRSVAADHPGIADVRGLGLMVGNEFVTADGAPDPETATRAHAAAARHGLLLLTCGAYGNVVRMIPPLIVTPEQVDAAVALWAKAVTDATS</sequence>
<keyword evidence="3 4" id="KW-0663">Pyridoxal phosphate</keyword>